<reference evidence="1 2" key="2">
    <citation type="submission" date="2019-09" db="EMBL/GenBank/DDBJ databases">
        <title>Strain-level analysis of Eubacterium rectale using genomes from metagenomes.</title>
        <authorList>
            <person name="Karcher N."/>
            <person name="Segata N."/>
        </authorList>
    </citation>
    <scope>NUCLEOTIDE SEQUENCE [LARGE SCALE GENOMIC DNA]</scope>
    <source>
        <strain evidence="1 2">L2-21</strain>
    </source>
</reference>
<accession>A0A5S4VQF2</accession>
<dbReference type="EMBL" id="VSTG01000001">
    <property type="protein sequence ID" value="TYL60135.1"/>
    <property type="molecule type" value="Genomic_DNA"/>
</dbReference>
<comment type="caution">
    <text evidence="1">The sequence shown here is derived from an EMBL/GenBank/DDBJ whole genome shotgun (WGS) entry which is preliminary data.</text>
</comment>
<dbReference type="InterPro" id="IPR009734">
    <property type="entry name" value="Myoviridae_GpU"/>
</dbReference>
<proteinExistence type="predicted"/>
<reference evidence="1 2" key="1">
    <citation type="submission" date="2019-08" db="EMBL/GenBank/DDBJ databases">
        <authorList>
            <person name="Duncan S."/>
            <person name="Walker A."/>
        </authorList>
    </citation>
    <scope>NUCLEOTIDE SEQUENCE [LARGE SCALE GENOMIC DNA]</scope>
    <source>
        <strain evidence="1 2">L2-21</strain>
    </source>
</reference>
<name>A0A5S4VQF2_9FIRM</name>
<sequence>MIGYLGDIIFETSDKKICNFKGLKRSISANYSEHKRYKKKSQREFEGAENQGVSFEMNIRAGHGVKPKKMMDKVIKHCQNGDVLPFMIGGHRVGGGKWTIDSVDATYNEVWNRGELVSVSLSITATEYY</sequence>
<dbReference type="RefSeq" id="WP_118659790.1">
    <property type="nucleotide sequence ID" value="NZ_VSTG01000001.1"/>
</dbReference>
<dbReference type="Pfam" id="PF06995">
    <property type="entry name" value="Phage_P2_GpU"/>
    <property type="match status" value="1"/>
</dbReference>
<gene>
    <name evidence="1" type="ORF">FYL37_00595</name>
</gene>
<dbReference type="AlphaFoldDB" id="A0A5S4VQF2"/>
<evidence type="ECO:0000313" key="1">
    <source>
        <dbReference type="EMBL" id="TYL60135.1"/>
    </source>
</evidence>
<organism evidence="1 2">
    <name type="scientific">Agathobacter rectalis</name>
    <dbReference type="NCBI Taxonomy" id="39491"/>
    <lineage>
        <taxon>Bacteria</taxon>
        <taxon>Bacillati</taxon>
        <taxon>Bacillota</taxon>
        <taxon>Clostridia</taxon>
        <taxon>Lachnospirales</taxon>
        <taxon>Lachnospiraceae</taxon>
        <taxon>Agathobacter</taxon>
    </lineage>
</organism>
<evidence type="ECO:0000313" key="2">
    <source>
        <dbReference type="Proteomes" id="UP000324325"/>
    </source>
</evidence>
<dbReference type="Proteomes" id="UP000324325">
    <property type="component" value="Unassembled WGS sequence"/>
</dbReference>
<protein>
    <submittedName>
        <fullName evidence="1">Phage tail protein</fullName>
    </submittedName>
</protein>